<sequence length="137" mass="15705">MDIETSKTEDLKTEYVSHDPETSDTNQSRNEMPNSQSNTREKRKRKIPERYGYANACTMSIGEDELTFSEAISGPEKQQWLQAITEELQSFEDNQVWEVVDAPNNGSVVHMPADLLTKGLPEVKHYKFMKMLGIVHK</sequence>
<protein>
    <submittedName>
        <fullName evidence="2">Uncharacterized protein</fullName>
    </submittedName>
</protein>
<feature type="compositionally biased region" description="Basic and acidic residues" evidence="1">
    <location>
        <begin position="1"/>
        <end position="21"/>
    </location>
</feature>
<dbReference type="AlphaFoldDB" id="A0A922MGF4"/>
<evidence type="ECO:0000313" key="3">
    <source>
        <dbReference type="Proteomes" id="UP000814243"/>
    </source>
</evidence>
<dbReference type="Proteomes" id="UP000814243">
    <property type="component" value="Unassembled WGS sequence"/>
</dbReference>
<accession>A0A922MGF4</accession>
<feature type="region of interest" description="Disordered" evidence="1">
    <location>
        <begin position="1"/>
        <end position="49"/>
    </location>
</feature>
<gene>
    <name evidence="2" type="ORF">HF086_009450</name>
</gene>
<evidence type="ECO:0000313" key="2">
    <source>
        <dbReference type="EMBL" id="KAH9636254.1"/>
    </source>
</evidence>
<proteinExistence type="predicted"/>
<name>A0A922MGF4_SPOEX</name>
<evidence type="ECO:0000256" key="1">
    <source>
        <dbReference type="SAM" id="MobiDB-lite"/>
    </source>
</evidence>
<dbReference type="EMBL" id="JACEFF010000510">
    <property type="protein sequence ID" value="KAH9636254.1"/>
    <property type="molecule type" value="Genomic_DNA"/>
</dbReference>
<reference evidence="2" key="1">
    <citation type="journal article" date="2021" name="G3 (Bethesda)">
        <title>Genome and transcriptome analysis of the beet armyworm Spodoptera exigua reveals targets for pest control. .</title>
        <authorList>
            <person name="Simon S."/>
            <person name="Breeschoten T."/>
            <person name="Jansen H.J."/>
            <person name="Dirks R.P."/>
            <person name="Schranz M.E."/>
            <person name="Ros V.I.D."/>
        </authorList>
    </citation>
    <scope>NUCLEOTIDE SEQUENCE</scope>
    <source>
        <strain evidence="2">TB_SE_WUR_2020</strain>
    </source>
</reference>
<comment type="caution">
    <text evidence="2">The sequence shown here is derived from an EMBL/GenBank/DDBJ whole genome shotgun (WGS) entry which is preliminary data.</text>
</comment>
<feature type="compositionally biased region" description="Polar residues" evidence="1">
    <location>
        <begin position="23"/>
        <end position="38"/>
    </location>
</feature>
<organism evidence="2 3">
    <name type="scientific">Spodoptera exigua</name>
    <name type="common">Beet armyworm</name>
    <name type="synonym">Noctua fulgens</name>
    <dbReference type="NCBI Taxonomy" id="7107"/>
    <lineage>
        <taxon>Eukaryota</taxon>
        <taxon>Metazoa</taxon>
        <taxon>Ecdysozoa</taxon>
        <taxon>Arthropoda</taxon>
        <taxon>Hexapoda</taxon>
        <taxon>Insecta</taxon>
        <taxon>Pterygota</taxon>
        <taxon>Neoptera</taxon>
        <taxon>Endopterygota</taxon>
        <taxon>Lepidoptera</taxon>
        <taxon>Glossata</taxon>
        <taxon>Ditrysia</taxon>
        <taxon>Noctuoidea</taxon>
        <taxon>Noctuidae</taxon>
        <taxon>Amphipyrinae</taxon>
        <taxon>Spodoptera</taxon>
    </lineage>
</organism>